<keyword evidence="3" id="KW-1185">Reference proteome</keyword>
<dbReference type="AlphaFoldDB" id="A0AA38WW93"/>
<feature type="domain" description="Thioesterase" evidence="1">
    <location>
        <begin position="88"/>
        <end position="163"/>
    </location>
</feature>
<dbReference type="PANTHER" id="PTHR47260:SF3">
    <property type="entry name" value="THIOESTERASE FAMILY PROTEIN (AFU_ORTHOLOGUE AFUA_7G03960)"/>
    <property type="match status" value="1"/>
</dbReference>
<dbReference type="Proteomes" id="UP001172673">
    <property type="component" value="Unassembled WGS sequence"/>
</dbReference>
<evidence type="ECO:0000259" key="1">
    <source>
        <dbReference type="Pfam" id="PF03061"/>
    </source>
</evidence>
<reference evidence="2" key="1">
    <citation type="submission" date="2022-10" db="EMBL/GenBank/DDBJ databases">
        <title>Culturing micro-colonial fungi from biological soil crusts in the Mojave desert and describing Neophaeococcomyces mojavensis, and introducing the new genera and species Taxawa tesnikishii.</title>
        <authorList>
            <person name="Kurbessoian T."/>
            <person name="Stajich J.E."/>
        </authorList>
    </citation>
    <scope>NUCLEOTIDE SEQUENCE</scope>
    <source>
        <strain evidence="2">TK_41</strain>
    </source>
</reference>
<dbReference type="InterPro" id="IPR052061">
    <property type="entry name" value="PTE-AB_protein"/>
</dbReference>
<dbReference type="EMBL" id="JAPDRK010000027">
    <property type="protein sequence ID" value="KAJ9602305.1"/>
    <property type="molecule type" value="Genomic_DNA"/>
</dbReference>
<evidence type="ECO:0000313" key="3">
    <source>
        <dbReference type="Proteomes" id="UP001172673"/>
    </source>
</evidence>
<dbReference type="CDD" id="cd03443">
    <property type="entry name" value="PaaI_thioesterase"/>
    <property type="match status" value="1"/>
</dbReference>
<proteinExistence type="predicted"/>
<dbReference type="Gene3D" id="3.10.129.10">
    <property type="entry name" value="Hotdog Thioesterase"/>
    <property type="match status" value="1"/>
</dbReference>
<dbReference type="PANTHER" id="PTHR47260">
    <property type="entry name" value="UPF0644 PROTEIN PB2B4.06"/>
    <property type="match status" value="1"/>
</dbReference>
<sequence length="178" mass="19255">MEIPSDFNLPWCKAILSSNISNLENSAAVVHRPDNPVSNSMFGQTLYTPTAIRAQLSFRRPTSEPDSIKPWENCFLLSIGSGIDGKTGRAHGGFNSLILDQMTGMTASLVSASEAPATATMTVDYKAPIDTPGVILVRGWPVERQGRKTWVRARIEDGEGKLLAGGKALFIDARPVKL</sequence>
<comment type="caution">
    <text evidence="2">The sequence shown here is derived from an EMBL/GenBank/DDBJ whole genome shotgun (WGS) entry which is preliminary data.</text>
</comment>
<name>A0AA38WW93_9EURO</name>
<evidence type="ECO:0000313" key="2">
    <source>
        <dbReference type="EMBL" id="KAJ9602305.1"/>
    </source>
</evidence>
<dbReference type="SUPFAM" id="SSF54637">
    <property type="entry name" value="Thioesterase/thiol ester dehydrase-isomerase"/>
    <property type="match status" value="1"/>
</dbReference>
<dbReference type="InterPro" id="IPR006683">
    <property type="entry name" value="Thioestr_dom"/>
</dbReference>
<protein>
    <recommendedName>
        <fullName evidence="1">Thioesterase domain-containing protein</fullName>
    </recommendedName>
</protein>
<accession>A0AA38WW93</accession>
<dbReference type="InterPro" id="IPR029069">
    <property type="entry name" value="HotDog_dom_sf"/>
</dbReference>
<dbReference type="Pfam" id="PF03061">
    <property type="entry name" value="4HBT"/>
    <property type="match status" value="1"/>
</dbReference>
<organism evidence="2 3">
    <name type="scientific">Cladophialophora chaetospira</name>
    <dbReference type="NCBI Taxonomy" id="386627"/>
    <lineage>
        <taxon>Eukaryota</taxon>
        <taxon>Fungi</taxon>
        <taxon>Dikarya</taxon>
        <taxon>Ascomycota</taxon>
        <taxon>Pezizomycotina</taxon>
        <taxon>Eurotiomycetes</taxon>
        <taxon>Chaetothyriomycetidae</taxon>
        <taxon>Chaetothyriales</taxon>
        <taxon>Herpotrichiellaceae</taxon>
        <taxon>Cladophialophora</taxon>
    </lineage>
</organism>
<gene>
    <name evidence="2" type="ORF">H2200_013160</name>
</gene>